<evidence type="ECO:0000256" key="1">
    <source>
        <dbReference type="ARBA" id="ARBA00023002"/>
    </source>
</evidence>
<dbReference type="InterPro" id="IPR036291">
    <property type="entry name" value="NAD(P)-bd_dom_sf"/>
</dbReference>
<feature type="domain" description="Enoyl reductase (ER)" evidence="2">
    <location>
        <begin position="18"/>
        <end position="357"/>
    </location>
</feature>
<dbReference type="SUPFAM" id="SSF51735">
    <property type="entry name" value="NAD(P)-binding Rossmann-fold domains"/>
    <property type="match status" value="1"/>
</dbReference>
<dbReference type="AlphaFoldDB" id="A0A8H5GM96"/>
<dbReference type="InterPro" id="IPR020843">
    <property type="entry name" value="ER"/>
</dbReference>
<accession>A0A8H5GM96</accession>
<dbReference type="Pfam" id="PF00107">
    <property type="entry name" value="ADH_zinc_N"/>
    <property type="match status" value="1"/>
</dbReference>
<dbReference type="OrthoDB" id="809632at2759"/>
<sequence length="369" mass="40313">MSQPINFTRIVLNSRPVGDIEPQTFRPEQVSFASLKQKLGDNDVFVQVTWLSLDPAMRGWLRDVRSYLPPVQIGEVMRASGLGIVIAKGKKSKLPIGQLVTGTVGMTLSALFLISTNFESLYHSGWTEYAVLPEKHVTPINVPKGIQDIDFLNNIGMAGFTAYFGLKDVGNLRPGETLVVSGAAGAVGSLVCQLGKSMGAKVYAIAGSKDKCSWLVDEIGVDAAFNYKQKGWEEDFKKQVGYLDVYFDNVGGDILDFCLTRLKKDARIVLCGAISAYNSAKPKGLQNYLTLIAMRAKIQGFIVFDYENRYPEAVQVISKGLIDGSIKRKFHIVEGLEKAPEALPLLFSGGNTGKLVVKVADPKDVRAKL</sequence>
<name>A0A8H5GM96_9AGAR</name>
<protein>
    <recommendedName>
        <fullName evidence="2">Enoyl reductase (ER) domain-containing protein</fullName>
    </recommendedName>
</protein>
<keyword evidence="4" id="KW-1185">Reference proteome</keyword>
<dbReference type="InterPro" id="IPR013149">
    <property type="entry name" value="ADH-like_C"/>
</dbReference>
<evidence type="ECO:0000259" key="2">
    <source>
        <dbReference type="SMART" id="SM00829"/>
    </source>
</evidence>
<evidence type="ECO:0000313" key="4">
    <source>
        <dbReference type="Proteomes" id="UP000559256"/>
    </source>
</evidence>
<dbReference type="Gene3D" id="3.90.180.10">
    <property type="entry name" value="Medium-chain alcohol dehydrogenases, catalytic domain"/>
    <property type="match status" value="1"/>
</dbReference>
<dbReference type="InterPro" id="IPR045010">
    <property type="entry name" value="MDR_fam"/>
</dbReference>
<dbReference type="PANTHER" id="PTHR43205:SF42">
    <property type="entry name" value="ALCOHOL DEHYDROGENASE, ZINC-CONTAINING (AFU_ORTHOLOGUE AFUA_7G04530)"/>
    <property type="match status" value="1"/>
</dbReference>
<dbReference type="InterPro" id="IPR041694">
    <property type="entry name" value="ADH_N_2"/>
</dbReference>
<dbReference type="SUPFAM" id="SSF50129">
    <property type="entry name" value="GroES-like"/>
    <property type="match status" value="1"/>
</dbReference>
<evidence type="ECO:0000313" key="3">
    <source>
        <dbReference type="EMBL" id="KAF5367588.1"/>
    </source>
</evidence>
<dbReference type="EMBL" id="JAACJM010000019">
    <property type="protein sequence ID" value="KAF5367588.1"/>
    <property type="molecule type" value="Genomic_DNA"/>
</dbReference>
<comment type="caution">
    <text evidence="3">The sequence shown here is derived from an EMBL/GenBank/DDBJ whole genome shotgun (WGS) entry which is preliminary data.</text>
</comment>
<reference evidence="3 4" key="1">
    <citation type="journal article" date="2020" name="ISME J.">
        <title>Uncovering the hidden diversity of litter-decomposition mechanisms in mushroom-forming fungi.</title>
        <authorList>
            <person name="Floudas D."/>
            <person name="Bentzer J."/>
            <person name="Ahren D."/>
            <person name="Johansson T."/>
            <person name="Persson P."/>
            <person name="Tunlid A."/>
        </authorList>
    </citation>
    <scope>NUCLEOTIDE SEQUENCE [LARGE SCALE GENOMIC DNA]</scope>
    <source>
        <strain evidence="3 4">CBS 291.85</strain>
    </source>
</reference>
<dbReference type="Proteomes" id="UP000559256">
    <property type="component" value="Unassembled WGS sequence"/>
</dbReference>
<dbReference type="InterPro" id="IPR011032">
    <property type="entry name" value="GroES-like_sf"/>
</dbReference>
<dbReference type="GO" id="GO:0016628">
    <property type="term" value="F:oxidoreductase activity, acting on the CH-CH group of donors, NAD or NADP as acceptor"/>
    <property type="evidence" value="ECO:0007669"/>
    <property type="project" value="InterPro"/>
</dbReference>
<gene>
    <name evidence="3" type="ORF">D9758_003718</name>
</gene>
<organism evidence="3 4">
    <name type="scientific">Tetrapyrgos nigripes</name>
    <dbReference type="NCBI Taxonomy" id="182062"/>
    <lineage>
        <taxon>Eukaryota</taxon>
        <taxon>Fungi</taxon>
        <taxon>Dikarya</taxon>
        <taxon>Basidiomycota</taxon>
        <taxon>Agaricomycotina</taxon>
        <taxon>Agaricomycetes</taxon>
        <taxon>Agaricomycetidae</taxon>
        <taxon>Agaricales</taxon>
        <taxon>Marasmiineae</taxon>
        <taxon>Marasmiaceae</taxon>
        <taxon>Tetrapyrgos</taxon>
    </lineage>
</organism>
<dbReference type="CDD" id="cd05288">
    <property type="entry name" value="PGDH"/>
    <property type="match status" value="1"/>
</dbReference>
<proteinExistence type="predicted"/>
<keyword evidence="1" id="KW-0560">Oxidoreductase</keyword>
<dbReference type="PANTHER" id="PTHR43205">
    <property type="entry name" value="PROSTAGLANDIN REDUCTASE"/>
    <property type="match status" value="1"/>
</dbReference>
<dbReference type="FunFam" id="3.40.50.720:FF:000121">
    <property type="entry name" value="Prostaglandin reductase 2"/>
    <property type="match status" value="1"/>
</dbReference>
<dbReference type="Gene3D" id="3.40.50.720">
    <property type="entry name" value="NAD(P)-binding Rossmann-like Domain"/>
    <property type="match status" value="1"/>
</dbReference>
<dbReference type="Pfam" id="PF16884">
    <property type="entry name" value="ADH_N_2"/>
    <property type="match status" value="1"/>
</dbReference>
<dbReference type="SMART" id="SM00829">
    <property type="entry name" value="PKS_ER"/>
    <property type="match status" value="1"/>
</dbReference>